<dbReference type="PANTHER" id="PTHR12358:SF106">
    <property type="entry name" value="LIPID KINASE YEGS"/>
    <property type="match status" value="1"/>
</dbReference>
<keyword evidence="5" id="KW-0479">Metal-binding</keyword>
<dbReference type="InterPro" id="IPR050187">
    <property type="entry name" value="Lipid_Phosphate_FormReg"/>
</dbReference>
<evidence type="ECO:0000256" key="2">
    <source>
        <dbReference type="ARBA" id="ARBA00005983"/>
    </source>
</evidence>
<evidence type="ECO:0000259" key="13">
    <source>
        <dbReference type="PROSITE" id="PS50146"/>
    </source>
</evidence>
<dbReference type="Pfam" id="PF19279">
    <property type="entry name" value="YegS_C"/>
    <property type="match status" value="1"/>
</dbReference>
<dbReference type="Gene3D" id="2.60.200.40">
    <property type="match status" value="1"/>
</dbReference>
<keyword evidence="12" id="KW-1208">Phospholipid metabolism</keyword>
<comment type="similarity">
    <text evidence="2">Belongs to the diacylglycerol/lipid kinase family.</text>
</comment>
<keyword evidence="11" id="KW-0594">Phospholipid biosynthesis</keyword>
<keyword evidence="8" id="KW-0067">ATP-binding</keyword>
<keyword evidence="6" id="KW-0547">Nucleotide-binding</keyword>
<dbReference type="Pfam" id="PF00781">
    <property type="entry name" value="DAGK_cat"/>
    <property type="match status" value="1"/>
</dbReference>
<gene>
    <name evidence="14" type="ORF">NRE15_01335</name>
</gene>
<evidence type="ECO:0000256" key="3">
    <source>
        <dbReference type="ARBA" id="ARBA00022516"/>
    </source>
</evidence>
<dbReference type="SUPFAM" id="SSF111331">
    <property type="entry name" value="NAD kinase/diacylglycerol kinase-like"/>
    <property type="match status" value="1"/>
</dbReference>
<evidence type="ECO:0000313" key="15">
    <source>
        <dbReference type="Proteomes" id="UP001315967"/>
    </source>
</evidence>
<dbReference type="EMBL" id="CP102453">
    <property type="protein sequence ID" value="UUX34320.1"/>
    <property type="molecule type" value="Genomic_DNA"/>
</dbReference>
<keyword evidence="15" id="KW-1185">Reference proteome</keyword>
<name>A0ABY5P7G4_9LACT</name>
<keyword evidence="3" id="KW-0444">Lipid biosynthesis</keyword>
<dbReference type="InterPro" id="IPR001206">
    <property type="entry name" value="Diacylglycerol_kinase_cat_dom"/>
</dbReference>
<evidence type="ECO:0000256" key="10">
    <source>
        <dbReference type="ARBA" id="ARBA00023098"/>
    </source>
</evidence>
<evidence type="ECO:0000256" key="11">
    <source>
        <dbReference type="ARBA" id="ARBA00023209"/>
    </source>
</evidence>
<dbReference type="Proteomes" id="UP001315967">
    <property type="component" value="Chromosome"/>
</dbReference>
<keyword evidence="4" id="KW-0808">Transferase</keyword>
<keyword evidence="10" id="KW-0443">Lipid metabolism</keyword>
<evidence type="ECO:0000256" key="12">
    <source>
        <dbReference type="ARBA" id="ARBA00023264"/>
    </source>
</evidence>
<accession>A0ABY5P7G4</accession>
<sequence length="302" mass="32797">MNNILLIANPGSGRGLAEDYAIRLGRLLRRAYQAKVQIYLTEKAGDAYHFAAKAHENQFDTVICLGGDGTVNETVNGIFENDELPTFGFLPLGTVNDYGRVLGFSMDPEEAIQQFKHVEIIQSDIAQINDQKFINVVAIGTISESVMKTDSQDKNRLGVLAYLKDGIPAFFQQKGLPLTITNDEGLPKDIFSSLILIGSTNSIAGIEDMVPNARYDDGLLHLIAVKGDTPLDMIRAALAGGDRTAESDSLYIASSASFNIEVQKAYLSEIDEVLTNVDGDEGPALPIQLKILPQALNVIKPK</sequence>
<evidence type="ECO:0000256" key="6">
    <source>
        <dbReference type="ARBA" id="ARBA00022741"/>
    </source>
</evidence>
<protein>
    <submittedName>
        <fullName evidence="14">Diacylglycerol kinase family lipid kinase</fullName>
    </submittedName>
</protein>
<dbReference type="NCBIfam" id="TIGR00147">
    <property type="entry name" value="YegS/Rv2252/BmrU family lipid kinase"/>
    <property type="match status" value="1"/>
</dbReference>
<proteinExistence type="inferred from homology"/>
<organism evidence="14 15">
    <name type="scientific">Fundicoccus culcitae</name>
    <dbReference type="NCBI Taxonomy" id="2969821"/>
    <lineage>
        <taxon>Bacteria</taxon>
        <taxon>Bacillati</taxon>
        <taxon>Bacillota</taxon>
        <taxon>Bacilli</taxon>
        <taxon>Lactobacillales</taxon>
        <taxon>Aerococcaceae</taxon>
        <taxon>Fundicoccus</taxon>
    </lineage>
</organism>
<dbReference type="InterPro" id="IPR016064">
    <property type="entry name" value="NAD/diacylglycerol_kinase_sf"/>
</dbReference>
<comment type="cofactor">
    <cofactor evidence="1">
        <name>Mg(2+)</name>
        <dbReference type="ChEBI" id="CHEBI:18420"/>
    </cofactor>
</comment>
<evidence type="ECO:0000256" key="5">
    <source>
        <dbReference type="ARBA" id="ARBA00022723"/>
    </source>
</evidence>
<evidence type="ECO:0000256" key="4">
    <source>
        <dbReference type="ARBA" id="ARBA00022679"/>
    </source>
</evidence>
<keyword evidence="7 14" id="KW-0418">Kinase</keyword>
<evidence type="ECO:0000256" key="8">
    <source>
        <dbReference type="ARBA" id="ARBA00022840"/>
    </source>
</evidence>
<evidence type="ECO:0000256" key="1">
    <source>
        <dbReference type="ARBA" id="ARBA00001946"/>
    </source>
</evidence>
<evidence type="ECO:0000256" key="9">
    <source>
        <dbReference type="ARBA" id="ARBA00022842"/>
    </source>
</evidence>
<dbReference type="Gene3D" id="3.40.50.10330">
    <property type="entry name" value="Probable inorganic polyphosphate/atp-NAD kinase, domain 1"/>
    <property type="match status" value="1"/>
</dbReference>
<keyword evidence="9" id="KW-0460">Magnesium</keyword>
<dbReference type="GO" id="GO:0016301">
    <property type="term" value="F:kinase activity"/>
    <property type="evidence" value="ECO:0007669"/>
    <property type="project" value="UniProtKB-KW"/>
</dbReference>
<dbReference type="RefSeq" id="WP_313793823.1">
    <property type="nucleotide sequence ID" value="NZ_CP102453.1"/>
</dbReference>
<dbReference type="PANTHER" id="PTHR12358">
    <property type="entry name" value="SPHINGOSINE KINASE"/>
    <property type="match status" value="1"/>
</dbReference>
<dbReference type="InterPro" id="IPR017438">
    <property type="entry name" value="ATP-NAD_kinase_N"/>
</dbReference>
<evidence type="ECO:0000313" key="14">
    <source>
        <dbReference type="EMBL" id="UUX34320.1"/>
    </source>
</evidence>
<dbReference type="InterPro" id="IPR005218">
    <property type="entry name" value="Diacylglycerol/lipid_kinase"/>
</dbReference>
<dbReference type="InterPro" id="IPR045540">
    <property type="entry name" value="YegS/DAGK_C"/>
</dbReference>
<dbReference type="SMART" id="SM00046">
    <property type="entry name" value="DAGKc"/>
    <property type="match status" value="1"/>
</dbReference>
<feature type="domain" description="DAGKc" evidence="13">
    <location>
        <begin position="1"/>
        <end position="132"/>
    </location>
</feature>
<evidence type="ECO:0000256" key="7">
    <source>
        <dbReference type="ARBA" id="ARBA00022777"/>
    </source>
</evidence>
<reference evidence="14 15" key="1">
    <citation type="submission" date="2022-08" db="EMBL/GenBank/DDBJ databases">
        <title>Aerococcaceae sp. nov isolated from spoiled eye mask.</title>
        <authorList>
            <person name="Zhou G."/>
            <person name="Xie X.-B."/>
            <person name="Shi Q.-S."/>
            <person name="Wang Y.-S."/>
            <person name="Wen X."/>
            <person name="Peng H."/>
            <person name="Yang X.-J."/>
            <person name="Tao H.-B."/>
            <person name="Huang X.-M."/>
        </authorList>
    </citation>
    <scope>NUCLEOTIDE SEQUENCE [LARGE SCALE GENOMIC DNA]</scope>
    <source>
        <strain evidence="15">DM20194951</strain>
    </source>
</reference>
<dbReference type="PROSITE" id="PS50146">
    <property type="entry name" value="DAGK"/>
    <property type="match status" value="1"/>
</dbReference>